<feature type="transmembrane region" description="Helical" evidence="1">
    <location>
        <begin position="38"/>
        <end position="61"/>
    </location>
</feature>
<gene>
    <name evidence="2" type="ORF">ACFFRI_20540</name>
</gene>
<organism evidence="2 3">
    <name type="scientific">Nocardioides plantarum</name>
    <dbReference type="NCBI Taxonomy" id="29299"/>
    <lineage>
        <taxon>Bacteria</taxon>
        <taxon>Bacillati</taxon>
        <taxon>Actinomycetota</taxon>
        <taxon>Actinomycetes</taxon>
        <taxon>Propionibacteriales</taxon>
        <taxon>Nocardioidaceae</taxon>
        <taxon>Nocardioides</taxon>
    </lineage>
</organism>
<dbReference type="EMBL" id="JBHMDG010000034">
    <property type="protein sequence ID" value="MFB9315445.1"/>
    <property type="molecule type" value="Genomic_DNA"/>
</dbReference>
<comment type="caution">
    <text evidence="2">The sequence shown here is derived from an EMBL/GenBank/DDBJ whole genome shotgun (WGS) entry which is preliminary data.</text>
</comment>
<evidence type="ECO:0000313" key="3">
    <source>
        <dbReference type="Proteomes" id="UP001589750"/>
    </source>
</evidence>
<accession>A0ABV5KFD4</accession>
<dbReference type="RefSeq" id="WP_211350823.1">
    <property type="nucleotide sequence ID" value="NZ_JBHMDG010000034.1"/>
</dbReference>
<dbReference type="Pfam" id="PF05437">
    <property type="entry name" value="AzlD"/>
    <property type="match status" value="1"/>
</dbReference>
<proteinExistence type="predicted"/>
<keyword evidence="1" id="KW-0472">Membrane</keyword>
<feature type="transmembrane region" description="Helical" evidence="1">
    <location>
        <begin position="73"/>
        <end position="102"/>
    </location>
</feature>
<keyword evidence="3" id="KW-1185">Reference proteome</keyword>
<keyword evidence="1" id="KW-0812">Transmembrane</keyword>
<name>A0ABV5KFD4_9ACTN</name>
<sequence length="106" mass="10483">MNLSEGQVWLLIGALAVMAAATKAIGPALVGGRELPTWATGVIATMAPPLLAALIATAVFADERRLAVGADTAGVAVATLLLLCRVPLVVSAAAAVGVTALLRAAL</sequence>
<dbReference type="Proteomes" id="UP001589750">
    <property type="component" value="Unassembled WGS sequence"/>
</dbReference>
<protein>
    <submittedName>
        <fullName evidence="2">AzlD domain-containing protein</fullName>
    </submittedName>
</protein>
<evidence type="ECO:0000256" key="1">
    <source>
        <dbReference type="SAM" id="Phobius"/>
    </source>
</evidence>
<dbReference type="InterPro" id="IPR008407">
    <property type="entry name" value="Brnchd-chn_aa_trnsp_AzlD"/>
</dbReference>
<reference evidence="2 3" key="1">
    <citation type="submission" date="2024-09" db="EMBL/GenBank/DDBJ databases">
        <authorList>
            <person name="Sun Q."/>
            <person name="Mori K."/>
        </authorList>
    </citation>
    <scope>NUCLEOTIDE SEQUENCE [LARGE SCALE GENOMIC DNA]</scope>
    <source>
        <strain evidence="2 3">JCM 9626</strain>
    </source>
</reference>
<keyword evidence="1" id="KW-1133">Transmembrane helix</keyword>
<feature type="transmembrane region" description="Helical" evidence="1">
    <location>
        <begin position="6"/>
        <end position="26"/>
    </location>
</feature>
<evidence type="ECO:0000313" key="2">
    <source>
        <dbReference type="EMBL" id="MFB9315445.1"/>
    </source>
</evidence>